<proteinExistence type="predicted"/>
<evidence type="ECO:0000313" key="3">
    <source>
        <dbReference type="Proteomes" id="UP000024837"/>
    </source>
</evidence>
<accession>W7HJI4</accession>
<reference evidence="2 3" key="1">
    <citation type="submission" date="2013-05" db="EMBL/GenBank/DDBJ databases">
        <title>Drechslerella stenobrocha genome reveals carnivorous origination and mechanical trapping mechanism of predatory fungi.</title>
        <authorList>
            <person name="Liu X."/>
            <person name="Zhang W."/>
            <person name="Liu K."/>
        </authorList>
    </citation>
    <scope>NUCLEOTIDE SEQUENCE [LARGE SCALE GENOMIC DNA]</scope>
    <source>
        <strain evidence="2 3">248</strain>
    </source>
</reference>
<keyword evidence="1" id="KW-0732">Signal</keyword>
<feature type="signal peptide" evidence="1">
    <location>
        <begin position="1"/>
        <end position="22"/>
    </location>
</feature>
<protein>
    <recommendedName>
        <fullName evidence="4">4Fe-4S ferredoxin-type domain-containing protein</fullName>
    </recommendedName>
</protein>
<dbReference type="EMBL" id="KI966447">
    <property type="protein sequence ID" value="EWC44096.1"/>
    <property type="molecule type" value="Genomic_DNA"/>
</dbReference>
<evidence type="ECO:0000313" key="2">
    <source>
        <dbReference type="EMBL" id="EWC44096.1"/>
    </source>
</evidence>
<keyword evidence="3" id="KW-1185">Reference proteome</keyword>
<sequence>MKFAYTAAVLFAALAAAAPQRGHSPDEVSIRRAAPRPTPTRITTRVTYTTRIATSTKTTRPSTTTEKCDIILCADGVNECGIMYGGCFPACPGLPTPTFTPPPCPTTNKKCDTILCADMVNECGMMYGGCFEACPDSPTPTFAPPPCPSGWDRGHKPGKKILPVDT</sequence>
<gene>
    <name evidence="2" type="ORF">DRE_07231</name>
</gene>
<evidence type="ECO:0008006" key="4">
    <source>
        <dbReference type="Google" id="ProtNLM"/>
    </source>
</evidence>
<evidence type="ECO:0000256" key="1">
    <source>
        <dbReference type="SAM" id="SignalP"/>
    </source>
</evidence>
<dbReference type="Proteomes" id="UP000024837">
    <property type="component" value="Unassembled WGS sequence"/>
</dbReference>
<dbReference type="AlphaFoldDB" id="W7HJI4"/>
<dbReference type="HOGENOM" id="CLU_1602294_0_0_1"/>
<feature type="chain" id="PRO_5004895489" description="4Fe-4S ferredoxin-type domain-containing protein" evidence="1">
    <location>
        <begin position="23"/>
        <end position="166"/>
    </location>
</feature>
<name>W7HJI4_9PEZI</name>
<organism evidence="2 3">
    <name type="scientific">Drechslerella stenobrocha 248</name>
    <dbReference type="NCBI Taxonomy" id="1043628"/>
    <lineage>
        <taxon>Eukaryota</taxon>
        <taxon>Fungi</taxon>
        <taxon>Dikarya</taxon>
        <taxon>Ascomycota</taxon>
        <taxon>Pezizomycotina</taxon>
        <taxon>Orbiliomycetes</taxon>
        <taxon>Orbiliales</taxon>
        <taxon>Orbiliaceae</taxon>
        <taxon>Drechslerella</taxon>
    </lineage>
</organism>